<feature type="chain" id="PRO_5039935250" evidence="1">
    <location>
        <begin position="24"/>
        <end position="163"/>
    </location>
</feature>
<protein>
    <submittedName>
        <fullName evidence="2">Uncharacterized protein</fullName>
    </submittedName>
</protein>
<evidence type="ECO:0000256" key="1">
    <source>
        <dbReference type="SAM" id="SignalP"/>
    </source>
</evidence>
<gene>
    <name evidence="2" type="ORF">O0V09_08560</name>
</gene>
<evidence type="ECO:0000313" key="3">
    <source>
        <dbReference type="Proteomes" id="UP001069090"/>
    </source>
</evidence>
<dbReference type="RefSeq" id="WP_258331395.1">
    <property type="nucleotide sequence ID" value="NZ_JAPTGG010000006.1"/>
</dbReference>
<name>A0A9J6RM28_9GAMM</name>
<dbReference type="EMBL" id="JAPTGG010000006">
    <property type="protein sequence ID" value="MCZ0865248.1"/>
    <property type="molecule type" value="Genomic_DNA"/>
</dbReference>
<dbReference type="Proteomes" id="UP001069090">
    <property type="component" value="Unassembled WGS sequence"/>
</dbReference>
<sequence>MPLKIFLTLALSSGLWLSASSHAELLGPFNWGATMATIKQQEQQVLLEEKAYSLSYQSQLAGQAYHLEYLFRGEPPQQQLVEQLYYRSLSDNNSLCAQAFRAALAMLTQHYGQAQQPAEPVSNCQQQLRSHWQLASGEQLQLLLDQWRGQPYVGLRITPAANP</sequence>
<evidence type="ECO:0000313" key="2">
    <source>
        <dbReference type="EMBL" id="MCZ0865248.1"/>
    </source>
</evidence>
<organism evidence="2 3">
    <name type="scientific">Dasania phycosphaerae</name>
    <dbReference type="NCBI Taxonomy" id="2950436"/>
    <lineage>
        <taxon>Bacteria</taxon>
        <taxon>Pseudomonadati</taxon>
        <taxon>Pseudomonadota</taxon>
        <taxon>Gammaproteobacteria</taxon>
        <taxon>Cellvibrionales</taxon>
        <taxon>Spongiibacteraceae</taxon>
        <taxon>Dasania</taxon>
    </lineage>
</organism>
<feature type="signal peptide" evidence="1">
    <location>
        <begin position="1"/>
        <end position="23"/>
    </location>
</feature>
<keyword evidence="1" id="KW-0732">Signal</keyword>
<keyword evidence="3" id="KW-1185">Reference proteome</keyword>
<dbReference type="AlphaFoldDB" id="A0A9J6RM28"/>
<comment type="caution">
    <text evidence="2">The sequence shown here is derived from an EMBL/GenBank/DDBJ whole genome shotgun (WGS) entry which is preliminary data.</text>
</comment>
<accession>A0A9J6RM28</accession>
<proteinExistence type="predicted"/>
<reference evidence="2 3" key="1">
    <citation type="submission" date="2022-12" db="EMBL/GenBank/DDBJ databases">
        <title>Dasania phycosphaerae sp. nov., isolated from particulate material of the south coast of Korea.</title>
        <authorList>
            <person name="Jiang Y."/>
        </authorList>
    </citation>
    <scope>NUCLEOTIDE SEQUENCE [LARGE SCALE GENOMIC DNA]</scope>
    <source>
        <strain evidence="2 3">GY-19</strain>
    </source>
</reference>